<reference evidence="4 5" key="1">
    <citation type="submission" date="2019-06" db="EMBL/GenBank/DDBJ databases">
        <title>Whole genome sequence for Rhodospirillaceae sp. R148.</title>
        <authorList>
            <person name="Wang G."/>
        </authorList>
    </citation>
    <scope>NUCLEOTIDE SEQUENCE [LARGE SCALE GENOMIC DNA]</scope>
    <source>
        <strain evidence="4 5">R148</strain>
    </source>
</reference>
<dbReference type="EMBL" id="VHSH01000016">
    <property type="protein sequence ID" value="TQV70628.1"/>
    <property type="molecule type" value="Genomic_DNA"/>
</dbReference>
<dbReference type="RefSeq" id="WP_142899697.1">
    <property type="nucleotide sequence ID" value="NZ_ML660067.1"/>
</dbReference>
<dbReference type="Proteomes" id="UP000315252">
    <property type="component" value="Unassembled WGS sequence"/>
</dbReference>
<dbReference type="PANTHER" id="PTHR33055">
    <property type="entry name" value="TRANSPOSASE FOR INSERTION SEQUENCE ELEMENT IS1111A"/>
    <property type="match status" value="1"/>
</dbReference>
<sequence length="313" mass="34560">MIQTTIGIDISKDHLDTHRLADGTTRQFANCKAGHKALIKWLADTPLARIVYEPTGRYHGQLESRLGEAGLPLVKVNPRRARRFAEAIGKLAKTDRADAATLAQMGEALKLQPQPATDKTLAKLKELQTARAALIKDRTAARNRQKNLAALLLKQQCKARLEQIHKDLAEIDQAIDDIITADPECTKRRDILVSIPGIAKLTAHAMLIHMPELGTLNQKQAASLAGLAPVTRQSGAWRGKAYIQGGRAILRQTLYMPALVATRFNPDLKAKYQQLIKAGKPPKLAITAIMRKLIITANALIRANRNWKLKTLE</sequence>
<dbReference type="GO" id="GO:0003677">
    <property type="term" value="F:DNA binding"/>
    <property type="evidence" value="ECO:0007669"/>
    <property type="project" value="InterPro"/>
</dbReference>
<name>A0A545T080_9PROT</name>
<evidence type="ECO:0000259" key="3">
    <source>
        <dbReference type="Pfam" id="PF02371"/>
    </source>
</evidence>
<gene>
    <name evidence="4" type="ORF">FKG95_27610</name>
</gene>
<dbReference type="InterPro" id="IPR047650">
    <property type="entry name" value="Transpos_IS110"/>
</dbReference>
<dbReference type="GO" id="GO:0004803">
    <property type="term" value="F:transposase activity"/>
    <property type="evidence" value="ECO:0007669"/>
    <property type="project" value="InterPro"/>
</dbReference>
<dbReference type="AlphaFoldDB" id="A0A545T080"/>
<feature type="domain" description="Transposase IS116/IS110/IS902 C-terminal" evidence="3">
    <location>
        <begin position="190"/>
        <end position="273"/>
    </location>
</feature>
<keyword evidence="5" id="KW-1185">Reference proteome</keyword>
<evidence type="ECO:0000313" key="4">
    <source>
        <dbReference type="EMBL" id="TQV70628.1"/>
    </source>
</evidence>
<proteinExistence type="predicted"/>
<feature type="domain" description="Transposase IS110-like N-terminal" evidence="2">
    <location>
        <begin position="6"/>
        <end position="147"/>
    </location>
</feature>
<dbReference type="Pfam" id="PF01548">
    <property type="entry name" value="DEDD_Tnp_IS110"/>
    <property type="match status" value="1"/>
</dbReference>
<dbReference type="GO" id="GO:0006313">
    <property type="term" value="P:DNA transposition"/>
    <property type="evidence" value="ECO:0007669"/>
    <property type="project" value="InterPro"/>
</dbReference>
<evidence type="ECO:0000256" key="1">
    <source>
        <dbReference type="SAM" id="Coils"/>
    </source>
</evidence>
<keyword evidence="1" id="KW-0175">Coiled coil</keyword>
<feature type="coiled-coil region" evidence="1">
    <location>
        <begin position="124"/>
        <end position="174"/>
    </location>
</feature>
<dbReference type="InterPro" id="IPR002525">
    <property type="entry name" value="Transp_IS110-like_N"/>
</dbReference>
<evidence type="ECO:0000259" key="2">
    <source>
        <dbReference type="Pfam" id="PF01548"/>
    </source>
</evidence>
<dbReference type="PANTHER" id="PTHR33055:SF13">
    <property type="entry name" value="TRANSPOSASE"/>
    <property type="match status" value="1"/>
</dbReference>
<dbReference type="OrthoDB" id="8261795at2"/>
<comment type="caution">
    <text evidence="4">The sequence shown here is derived from an EMBL/GenBank/DDBJ whole genome shotgun (WGS) entry which is preliminary data.</text>
</comment>
<organism evidence="4 5">
    <name type="scientific">Denitrobaculum tricleocarpae</name>
    <dbReference type="NCBI Taxonomy" id="2591009"/>
    <lineage>
        <taxon>Bacteria</taxon>
        <taxon>Pseudomonadati</taxon>
        <taxon>Pseudomonadota</taxon>
        <taxon>Alphaproteobacteria</taxon>
        <taxon>Rhodospirillales</taxon>
        <taxon>Rhodospirillaceae</taxon>
        <taxon>Denitrobaculum</taxon>
    </lineage>
</organism>
<dbReference type="Pfam" id="PF02371">
    <property type="entry name" value="Transposase_20"/>
    <property type="match status" value="1"/>
</dbReference>
<evidence type="ECO:0000313" key="5">
    <source>
        <dbReference type="Proteomes" id="UP000315252"/>
    </source>
</evidence>
<accession>A0A545T080</accession>
<dbReference type="InterPro" id="IPR003346">
    <property type="entry name" value="Transposase_20"/>
</dbReference>
<dbReference type="NCBIfam" id="NF033542">
    <property type="entry name" value="transpos_IS110"/>
    <property type="match status" value="1"/>
</dbReference>
<protein>
    <submittedName>
        <fullName evidence="4">IS110 family transposase</fullName>
    </submittedName>
</protein>